<dbReference type="PANTHER" id="PTHR42776">
    <property type="entry name" value="SERINE PEPTIDASE S9 FAMILY MEMBER"/>
    <property type="match status" value="1"/>
</dbReference>
<keyword evidence="1" id="KW-0378">Hydrolase</keyword>
<feature type="domain" description="Peptidase S9 prolyl oligopeptidase catalytic" evidence="2">
    <location>
        <begin position="15"/>
        <end position="225"/>
    </location>
</feature>
<gene>
    <name evidence="3" type="ORF">S01H4_15401</name>
</gene>
<feature type="non-terminal residue" evidence="3">
    <location>
        <position position="1"/>
    </location>
</feature>
<name>X0ZHR2_9ZZZZ</name>
<evidence type="ECO:0000313" key="3">
    <source>
        <dbReference type="EMBL" id="GAG69150.1"/>
    </source>
</evidence>
<evidence type="ECO:0000259" key="2">
    <source>
        <dbReference type="Pfam" id="PF00326"/>
    </source>
</evidence>
<organism evidence="3">
    <name type="scientific">marine sediment metagenome</name>
    <dbReference type="NCBI Taxonomy" id="412755"/>
    <lineage>
        <taxon>unclassified sequences</taxon>
        <taxon>metagenomes</taxon>
        <taxon>ecological metagenomes</taxon>
    </lineage>
</organism>
<dbReference type="GO" id="GO:0006508">
    <property type="term" value="P:proteolysis"/>
    <property type="evidence" value="ECO:0007669"/>
    <property type="project" value="InterPro"/>
</dbReference>
<sequence>LEIHGGPLGQYGEFFMHEFYFLAAHGYVVHFCNPRGGRGYGEEHAKSIWGGWGDADYRDLMAWTDHIEKQPYINKKRMGVTGGSYGGYMTVWIIGHTNRFKAAVTQRCVSNLVSMWGSSDYNWVFQEVLNDKPPFEDLDKFWEHSPIKYIGNAKTPTLVIHSENDLRCPIEQGEQVFVALKTLGVDTEMVRFPGEFHGLSRGGRTDRRIARLNHIVTWFDKYLKK</sequence>
<dbReference type="EMBL" id="BART01006752">
    <property type="protein sequence ID" value="GAG69150.1"/>
    <property type="molecule type" value="Genomic_DNA"/>
</dbReference>
<dbReference type="Pfam" id="PF00326">
    <property type="entry name" value="Peptidase_S9"/>
    <property type="match status" value="1"/>
</dbReference>
<dbReference type="InterPro" id="IPR001375">
    <property type="entry name" value="Peptidase_S9_cat"/>
</dbReference>
<proteinExistence type="predicted"/>
<dbReference type="GO" id="GO:0004252">
    <property type="term" value="F:serine-type endopeptidase activity"/>
    <property type="evidence" value="ECO:0007669"/>
    <property type="project" value="TreeGrafter"/>
</dbReference>
<dbReference type="AlphaFoldDB" id="X0ZHR2"/>
<dbReference type="PANTHER" id="PTHR42776:SF27">
    <property type="entry name" value="DIPEPTIDYL PEPTIDASE FAMILY MEMBER 6"/>
    <property type="match status" value="1"/>
</dbReference>
<dbReference type="SUPFAM" id="SSF53474">
    <property type="entry name" value="alpha/beta-Hydrolases"/>
    <property type="match status" value="1"/>
</dbReference>
<protein>
    <recommendedName>
        <fullName evidence="2">Peptidase S9 prolyl oligopeptidase catalytic domain-containing protein</fullName>
    </recommendedName>
</protein>
<accession>X0ZHR2</accession>
<comment type="caution">
    <text evidence="3">The sequence shown here is derived from an EMBL/GenBank/DDBJ whole genome shotgun (WGS) entry which is preliminary data.</text>
</comment>
<dbReference type="InterPro" id="IPR029058">
    <property type="entry name" value="AB_hydrolase_fold"/>
</dbReference>
<evidence type="ECO:0000256" key="1">
    <source>
        <dbReference type="ARBA" id="ARBA00022801"/>
    </source>
</evidence>
<reference evidence="3" key="1">
    <citation type="journal article" date="2014" name="Front. Microbiol.">
        <title>High frequency of phylogenetically diverse reductive dehalogenase-homologous genes in deep subseafloor sedimentary metagenomes.</title>
        <authorList>
            <person name="Kawai M."/>
            <person name="Futagami T."/>
            <person name="Toyoda A."/>
            <person name="Takaki Y."/>
            <person name="Nishi S."/>
            <person name="Hori S."/>
            <person name="Arai W."/>
            <person name="Tsubouchi T."/>
            <person name="Morono Y."/>
            <person name="Uchiyama I."/>
            <person name="Ito T."/>
            <person name="Fujiyama A."/>
            <person name="Inagaki F."/>
            <person name="Takami H."/>
        </authorList>
    </citation>
    <scope>NUCLEOTIDE SEQUENCE</scope>
    <source>
        <strain evidence="3">Expedition CK06-06</strain>
    </source>
</reference>
<dbReference type="Gene3D" id="3.40.50.1820">
    <property type="entry name" value="alpha/beta hydrolase"/>
    <property type="match status" value="1"/>
</dbReference>